<dbReference type="Proteomes" id="UP000282957">
    <property type="component" value="Unassembled WGS sequence"/>
</dbReference>
<organism evidence="1 2">
    <name type="scientific">Rhodovarius crocodyli</name>
    <dbReference type="NCBI Taxonomy" id="1979269"/>
    <lineage>
        <taxon>Bacteria</taxon>
        <taxon>Pseudomonadati</taxon>
        <taxon>Pseudomonadota</taxon>
        <taxon>Alphaproteobacteria</taxon>
        <taxon>Acetobacterales</taxon>
        <taxon>Roseomonadaceae</taxon>
        <taxon>Rhodovarius</taxon>
    </lineage>
</organism>
<protein>
    <submittedName>
        <fullName evidence="1">Uncharacterized protein</fullName>
    </submittedName>
</protein>
<dbReference type="EMBL" id="SACL01000021">
    <property type="protein sequence ID" value="RVT89294.1"/>
    <property type="molecule type" value="Genomic_DNA"/>
</dbReference>
<reference evidence="1 2" key="1">
    <citation type="submission" date="2019-01" db="EMBL/GenBank/DDBJ databases">
        <authorList>
            <person name="Chen W.-M."/>
        </authorList>
    </citation>
    <scope>NUCLEOTIDE SEQUENCE [LARGE SCALE GENOMIC DNA]</scope>
    <source>
        <strain evidence="1 2">CCP-6</strain>
    </source>
</reference>
<sequence length="92" mass="10217">MEYFDLHAATNVSLFDAAEARLLDAFFSGTESHAYRDAERHALVSGMNAALSVYHTADHIWGQRESLPAVTYGASDIGCYRAKIDEKYDSLN</sequence>
<evidence type="ECO:0000313" key="1">
    <source>
        <dbReference type="EMBL" id="RVT89294.1"/>
    </source>
</evidence>
<proteinExistence type="predicted"/>
<comment type="caution">
    <text evidence="1">The sequence shown here is derived from an EMBL/GenBank/DDBJ whole genome shotgun (WGS) entry which is preliminary data.</text>
</comment>
<name>A0A437LVA4_9PROT</name>
<keyword evidence="2" id="KW-1185">Reference proteome</keyword>
<dbReference type="RefSeq" id="WP_127790425.1">
    <property type="nucleotide sequence ID" value="NZ_SACL01000021.1"/>
</dbReference>
<accession>A0A437LVA4</accession>
<gene>
    <name evidence="1" type="ORF">EOD42_25470</name>
</gene>
<evidence type="ECO:0000313" key="2">
    <source>
        <dbReference type="Proteomes" id="UP000282957"/>
    </source>
</evidence>
<dbReference type="AlphaFoldDB" id="A0A437LVA4"/>